<dbReference type="EMBL" id="UZAL01004772">
    <property type="protein sequence ID" value="VDO91120.1"/>
    <property type="molecule type" value="Genomic_DNA"/>
</dbReference>
<dbReference type="Proteomes" id="UP000269396">
    <property type="component" value="Unassembled WGS sequence"/>
</dbReference>
<keyword evidence="3" id="KW-1185">Reference proteome</keyword>
<feature type="region of interest" description="Disordered" evidence="1">
    <location>
        <begin position="24"/>
        <end position="54"/>
    </location>
</feature>
<proteinExistence type="predicted"/>
<dbReference type="AlphaFoldDB" id="A0A183NLL3"/>
<sequence>MRFSFLIFLDIREEAVKEALVQARQERHDALAPSKRRDPNRLSCIHQTPERDAT</sequence>
<evidence type="ECO:0000313" key="3">
    <source>
        <dbReference type="Proteomes" id="UP000269396"/>
    </source>
</evidence>
<dbReference type="STRING" id="31246.A0A183NLL3"/>
<evidence type="ECO:0000256" key="1">
    <source>
        <dbReference type="SAM" id="MobiDB-lite"/>
    </source>
</evidence>
<protein>
    <submittedName>
        <fullName evidence="2">Uncharacterized protein</fullName>
    </submittedName>
</protein>
<name>A0A183NLL3_9TREM</name>
<evidence type="ECO:0000313" key="2">
    <source>
        <dbReference type="EMBL" id="VDO91120.1"/>
    </source>
</evidence>
<feature type="compositionally biased region" description="Basic and acidic residues" evidence="1">
    <location>
        <begin position="24"/>
        <end position="40"/>
    </location>
</feature>
<gene>
    <name evidence="2" type="ORF">SMTD_LOCUS2999</name>
</gene>
<accession>A0A183NLL3</accession>
<organism evidence="2 3">
    <name type="scientific">Schistosoma mattheei</name>
    <dbReference type="NCBI Taxonomy" id="31246"/>
    <lineage>
        <taxon>Eukaryota</taxon>
        <taxon>Metazoa</taxon>
        <taxon>Spiralia</taxon>
        <taxon>Lophotrochozoa</taxon>
        <taxon>Platyhelminthes</taxon>
        <taxon>Trematoda</taxon>
        <taxon>Digenea</taxon>
        <taxon>Strigeidida</taxon>
        <taxon>Schistosomatoidea</taxon>
        <taxon>Schistosomatidae</taxon>
        <taxon>Schistosoma</taxon>
    </lineage>
</organism>
<reference evidence="2 3" key="1">
    <citation type="submission" date="2018-11" db="EMBL/GenBank/DDBJ databases">
        <authorList>
            <consortium name="Pathogen Informatics"/>
        </authorList>
    </citation>
    <scope>NUCLEOTIDE SEQUENCE [LARGE SCALE GENOMIC DNA]</scope>
    <source>
        <strain>Denwood</strain>
        <strain evidence="3">Zambia</strain>
    </source>
</reference>